<dbReference type="EMBL" id="RHHB01000025">
    <property type="protein sequence ID" value="RNB47404.1"/>
    <property type="molecule type" value="Genomic_DNA"/>
</dbReference>
<dbReference type="Gene3D" id="1.10.10.10">
    <property type="entry name" value="Winged helix-like DNA-binding domain superfamily/Winged helix DNA-binding domain"/>
    <property type="match status" value="1"/>
</dbReference>
<dbReference type="AlphaFoldDB" id="A0A3M8A8F7"/>
<proteinExistence type="predicted"/>
<dbReference type="InterPro" id="IPR036390">
    <property type="entry name" value="WH_DNA-bd_sf"/>
</dbReference>
<dbReference type="Proteomes" id="UP000275048">
    <property type="component" value="Unassembled WGS sequence"/>
</dbReference>
<protein>
    <recommendedName>
        <fullName evidence="3">Helix-turn-helix domain-containing protein</fullName>
    </recommendedName>
</protein>
<evidence type="ECO:0000313" key="1">
    <source>
        <dbReference type="EMBL" id="RNB47404.1"/>
    </source>
</evidence>
<dbReference type="OrthoDB" id="3383452at2"/>
<dbReference type="RefSeq" id="WP_122937345.1">
    <property type="nucleotide sequence ID" value="NZ_JBHSNT010000098.1"/>
</dbReference>
<evidence type="ECO:0008006" key="3">
    <source>
        <dbReference type="Google" id="ProtNLM"/>
    </source>
</evidence>
<sequence length="251" mass="27367">MGFKDASWAYGLALPMMQKVVLAAVCFATDDKTHETIVGQGRIASMTGASVDSVRRALRELEAMGAISRSRRAGAGGYRTSDLTVVDPTFTAHSPVGRAPSRQSAYKAERRNLTGAQPSPTGHGAGAEEIIQIDHPEDHPVNASGDLFDEFYAIWPKKVNKPAARRAWDKAVTKCPAEEILAAAVAYRDNPGLPEEQFIPYPATWLNGERWNDDLPESATQASDDRKVIRGGRVVAPDVPDFGVEEWMYRA</sequence>
<evidence type="ECO:0000313" key="2">
    <source>
        <dbReference type="Proteomes" id="UP000275048"/>
    </source>
</evidence>
<organism evidence="1 2">
    <name type="scientific">Agromyces tardus</name>
    <dbReference type="NCBI Taxonomy" id="2583849"/>
    <lineage>
        <taxon>Bacteria</taxon>
        <taxon>Bacillati</taxon>
        <taxon>Actinomycetota</taxon>
        <taxon>Actinomycetes</taxon>
        <taxon>Micrococcales</taxon>
        <taxon>Microbacteriaceae</taxon>
        <taxon>Agromyces</taxon>
    </lineage>
</organism>
<keyword evidence="2" id="KW-1185">Reference proteome</keyword>
<name>A0A3M8A8F7_9MICO</name>
<accession>A0A3M8A8F7</accession>
<dbReference type="InterPro" id="IPR036388">
    <property type="entry name" value="WH-like_DNA-bd_sf"/>
</dbReference>
<dbReference type="SUPFAM" id="SSF46785">
    <property type="entry name" value="Winged helix' DNA-binding domain"/>
    <property type="match status" value="1"/>
</dbReference>
<gene>
    <name evidence="1" type="ORF">EDM22_12295</name>
</gene>
<reference evidence="1 2" key="1">
    <citation type="submission" date="2018-10" db="EMBL/GenBank/DDBJ databases">
        <title>Isolation, diversity and antibacterial activity of antinobacteria from the wheat rhizosphere soil.</title>
        <authorList>
            <person name="Sun T."/>
        </authorList>
    </citation>
    <scope>NUCLEOTIDE SEQUENCE [LARGE SCALE GENOMIC DNA]</scope>
    <source>
        <strain evidence="1 2">SJ-23</strain>
    </source>
</reference>
<comment type="caution">
    <text evidence="1">The sequence shown here is derived from an EMBL/GenBank/DDBJ whole genome shotgun (WGS) entry which is preliminary data.</text>
</comment>